<comment type="caution">
    <text evidence="2">The sequence shown here is derived from an EMBL/GenBank/DDBJ whole genome shotgun (WGS) entry which is preliminary data.</text>
</comment>
<proteinExistence type="predicted"/>
<dbReference type="EMBL" id="PGGM01000003">
    <property type="protein sequence ID" value="PSH65310.1"/>
    <property type="molecule type" value="Genomic_DNA"/>
</dbReference>
<reference evidence="3" key="1">
    <citation type="submission" date="2017-11" db="EMBL/GenBank/DDBJ databases">
        <authorList>
            <person name="Kuznetsova I."/>
            <person name="Sazanova A."/>
            <person name="Chirak E."/>
            <person name="Safronova V."/>
            <person name="Willems A."/>
        </authorList>
    </citation>
    <scope>NUCLEOTIDE SEQUENCE [LARGE SCALE GENOMIC DNA]</scope>
    <source>
        <strain evidence="3">CCBAU 03422</strain>
    </source>
</reference>
<dbReference type="InterPro" id="IPR009492">
    <property type="entry name" value="TniQ"/>
</dbReference>
<dbReference type="AlphaFoldDB" id="A0A2P7BFS3"/>
<name>A0A2P7BFS3_9HYPH</name>
<accession>A0A2P7BFS3</accession>
<feature type="domain" description="TniQ" evidence="1">
    <location>
        <begin position="33"/>
        <end position="165"/>
    </location>
</feature>
<evidence type="ECO:0000313" key="3">
    <source>
        <dbReference type="Proteomes" id="UP000241764"/>
    </source>
</evidence>
<evidence type="ECO:0000313" key="2">
    <source>
        <dbReference type="EMBL" id="PSH65310.1"/>
    </source>
</evidence>
<sequence length="634" mass="71618">MGRCRHRGRQRYGSQAAGTEEQLMSFLNKKLLPPLHADETASSLCSRTAFICGRSVTDFCLDMGTRFRDVANGHRKALSTIGRVCHRDPDALLRHNAIRVDSHNFNWNGQIIHRIGLDRLKMRVCVECLKEDLTHDNCALRVRPYLRADWTVSGVRTCERHARSLIALSVKFAYGAPRDTATVLAEFVDRLDELTLECVDQNFTSFEHFLLSKIRGEQAVVSNWLNELRVDVAMRVCEMIGLVAAEGAWAARKQLDEHQLYHNGESGFQLINAEPDLTSLLDQLVADCAKRRHYPSVPNVMGCIWKNYATRTSDEGFNPFHDRLREYALKNLPVGRGDDAFGIVDTPRKRHSIRTAAEQFDLNHEQMGKLVVASGLGSVDDVKTPSNSFCFDAAEIEQFMERVKAGIRNDDAMDYLNVPISQETGLLKAKLLVPLVVRGQWGHHLFEKQALDKFLERLFQNATPVQECGPGYSNIALATRQAKTNSVVIVRLLFERKLAKVQRLEAERGFLSLLVNAEEISAILHKPDDRGYTSSQLMIALNASSETVRRLIDRGYLPAARLRNTKTGILGLNVSPADLQEFQERYVSSTELARMLRLPVFQVLNWCRNHGLNPAFDPATIGSHYFLREVVPRI</sequence>
<dbReference type="OrthoDB" id="7595282at2"/>
<dbReference type="Pfam" id="PF06527">
    <property type="entry name" value="TniQ"/>
    <property type="match status" value="1"/>
</dbReference>
<protein>
    <recommendedName>
        <fullName evidence="1">TniQ domain-containing protein</fullName>
    </recommendedName>
</protein>
<dbReference type="Proteomes" id="UP000241764">
    <property type="component" value="Unassembled WGS sequence"/>
</dbReference>
<evidence type="ECO:0000259" key="1">
    <source>
        <dbReference type="Pfam" id="PF06527"/>
    </source>
</evidence>
<organism evidence="2 3">
    <name type="scientific">Phyllobacterium sophorae</name>
    <dbReference type="NCBI Taxonomy" id="1520277"/>
    <lineage>
        <taxon>Bacteria</taxon>
        <taxon>Pseudomonadati</taxon>
        <taxon>Pseudomonadota</taxon>
        <taxon>Alphaproteobacteria</taxon>
        <taxon>Hyphomicrobiales</taxon>
        <taxon>Phyllobacteriaceae</taxon>
        <taxon>Phyllobacterium</taxon>
    </lineage>
</organism>
<keyword evidence="3" id="KW-1185">Reference proteome</keyword>
<gene>
    <name evidence="2" type="ORF">CU103_09925</name>
</gene>